<feature type="region of interest" description="Disordered" evidence="1">
    <location>
        <begin position="29"/>
        <end position="51"/>
    </location>
</feature>
<evidence type="ECO:0000313" key="4">
    <source>
        <dbReference type="Proteomes" id="UP001177023"/>
    </source>
</evidence>
<name>A0AA36G5Z8_9BILA</name>
<keyword evidence="4" id="KW-1185">Reference proteome</keyword>
<evidence type="ECO:0000313" key="2">
    <source>
        <dbReference type="EMBL" id="CAJ0560324.1"/>
    </source>
</evidence>
<sequence length="73" mass="8584">MRVGLWGRQEEDKKPESGRSCEMEIERYDRVANDEERGPTSSTRSIWTSTEPKKMDTEKEYAGKFNYFGPIDF</sequence>
<reference evidence="3" key="1">
    <citation type="submission" date="2023-06" db="EMBL/GenBank/DDBJ databases">
        <authorList>
            <person name="Delattre M."/>
        </authorList>
    </citation>
    <scope>NUCLEOTIDE SEQUENCE</scope>
    <source>
        <strain evidence="3">AF72</strain>
    </source>
</reference>
<feature type="region of interest" description="Disordered" evidence="1">
    <location>
        <begin position="1"/>
        <end position="20"/>
    </location>
</feature>
<dbReference type="Proteomes" id="UP001177023">
    <property type="component" value="Unassembled WGS sequence"/>
</dbReference>
<evidence type="ECO:0000256" key="1">
    <source>
        <dbReference type="SAM" id="MobiDB-lite"/>
    </source>
</evidence>
<comment type="caution">
    <text evidence="3">The sequence shown here is derived from an EMBL/GenBank/DDBJ whole genome shotgun (WGS) entry which is preliminary data.</text>
</comment>
<dbReference type="AlphaFoldDB" id="A0AA36G5Z8"/>
<feature type="compositionally biased region" description="Basic and acidic residues" evidence="1">
    <location>
        <begin position="29"/>
        <end position="38"/>
    </location>
</feature>
<protein>
    <submittedName>
        <fullName evidence="3">Uncharacterized protein</fullName>
    </submittedName>
</protein>
<evidence type="ECO:0000313" key="3">
    <source>
        <dbReference type="EMBL" id="CAJ0579363.1"/>
    </source>
</evidence>
<feature type="non-terminal residue" evidence="3">
    <location>
        <position position="73"/>
    </location>
</feature>
<feature type="compositionally biased region" description="Basic and acidic residues" evidence="1">
    <location>
        <begin position="8"/>
        <end position="20"/>
    </location>
</feature>
<feature type="compositionally biased region" description="Polar residues" evidence="1">
    <location>
        <begin position="39"/>
        <end position="50"/>
    </location>
</feature>
<organism evidence="3 4">
    <name type="scientific">Mesorhabditis spiculigera</name>
    <dbReference type="NCBI Taxonomy" id="96644"/>
    <lineage>
        <taxon>Eukaryota</taxon>
        <taxon>Metazoa</taxon>
        <taxon>Ecdysozoa</taxon>
        <taxon>Nematoda</taxon>
        <taxon>Chromadorea</taxon>
        <taxon>Rhabditida</taxon>
        <taxon>Rhabditina</taxon>
        <taxon>Rhabditomorpha</taxon>
        <taxon>Rhabditoidea</taxon>
        <taxon>Rhabditidae</taxon>
        <taxon>Mesorhabditinae</taxon>
        <taxon>Mesorhabditis</taxon>
    </lineage>
</organism>
<gene>
    <name evidence="2" type="ORF">MSPICULIGERA_LOCUS1521</name>
    <name evidence="3" type="ORF">MSPICULIGERA_LOCUS17583</name>
</gene>
<accession>A0AA36G5Z8</accession>
<dbReference type="EMBL" id="CATQJA010000441">
    <property type="protein sequence ID" value="CAJ0560324.1"/>
    <property type="molecule type" value="Genomic_DNA"/>
</dbReference>
<proteinExistence type="predicted"/>
<dbReference type="EMBL" id="CATQJA010002656">
    <property type="protein sequence ID" value="CAJ0579363.1"/>
    <property type="molecule type" value="Genomic_DNA"/>
</dbReference>